<feature type="region of interest" description="Disordered" evidence="1">
    <location>
        <begin position="209"/>
        <end position="256"/>
    </location>
</feature>
<evidence type="ECO:0000313" key="3">
    <source>
        <dbReference type="EMBL" id="AUX38088.1"/>
    </source>
</evidence>
<feature type="signal peptide" evidence="2">
    <location>
        <begin position="1"/>
        <end position="30"/>
    </location>
</feature>
<feature type="compositionally biased region" description="Low complexity" evidence="1">
    <location>
        <begin position="209"/>
        <end position="222"/>
    </location>
</feature>
<protein>
    <submittedName>
        <fullName evidence="3">Uncharacterized protein</fullName>
    </submittedName>
</protein>
<proteinExistence type="predicted"/>
<evidence type="ECO:0000313" key="4">
    <source>
        <dbReference type="Proteomes" id="UP000295497"/>
    </source>
</evidence>
<keyword evidence="2" id="KW-0732">Signal</keyword>
<accession>A0A4P2R5M8</accession>
<dbReference type="RefSeq" id="WP_129580588.1">
    <property type="nucleotide sequence ID" value="NZ_CP012672.1"/>
</dbReference>
<reference evidence="3 4" key="1">
    <citation type="submission" date="2015-09" db="EMBL/GenBank/DDBJ databases">
        <title>Sorangium comparison.</title>
        <authorList>
            <person name="Zaburannyi N."/>
            <person name="Bunk B."/>
            <person name="Overmann J."/>
            <person name="Mueller R."/>
        </authorList>
    </citation>
    <scope>NUCLEOTIDE SEQUENCE [LARGE SCALE GENOMIC DNA]</scope>
    <source>
        <strain evidence="3 4">So ce836</strain>
    </source>
</reference>
<dbReference type="AlphaFoldDB" id="A0A4P2R5M8"/>
<gene>
    <name evidence="3" type="ORF">SOCE836_103280</name>
</gene>
<name>A0A4P2R5M8_SORCE</name>
<dbReference type="Proteomes" id="UP000295497">
    <property type="component" value="Chromosome"/>
</dbReference>
<dbReference type="EMBL" id="CP012672">
    <property type="protein sequence ID" value="AUX38088.1"/>
    <property type="molecule type" value="Genomic_DNA"/>
</dbReference>
<evidence type="ECO:0000256" key="2">
    <source>
        <dbReference type="SAM" id="SignalP"/>
    </source>
</evidence>
<dbReference type="PROSITE" id="PS51257">
    <property type="entry name" value="PROKAR_LIPOPROTEIN"/>
    <property type="match status" value="1"/>
</dbReference>
<feature type="chain" id="PRO_5020307535" evidence="2">
    <location>
        <begin position="31"/>
        <end position="256"/>
    </location>
</feature>
<evidence type="ECO:0000256" key="1">
    <source>
        <dbReference type="SAM" id="MobiDB-lite"/>
    </source>
</evidence>
<organism evidence="3 4">
    <name type="scientific">Sorangium cellulosum</name>
    <name type="common">Polyangium cellulosum</name>
    <dbReference type="NCBI Taxonomy" id="56"/>
    <lineage>
        <taxon>Bacteria</taxon>
        <taxon>Pseudomonadati</taxon>
        <taxon>Myxococcota</taxon>
        <taxon>Polyangia</taxon>
        <taxon>Polyangiales</taxon>
        <taxon>Polyangiaceae</taxon>
        <taxon>Sorangium</taxon>
    </lineage>
</organism>
<sequence length="256" mass="26855">MPRSIQRTRSWRSVFAEAIVLMLASCGAGAGCAEVPCGPRLRCEPPAEEELPDKEPPCPDEPQEGLVAKDECGVFVRSSLGHDRNPGTSKAPVKTIARAIELLAQEPQRPPRVHACSENFPEAVRVRGTLEIWGGFDCHLEWIHDGGGSNTVIEPGPNEIPLMFEANATAKVFDLEARAASATVPGGSSIAAIVLEGAGITLHRGELAAGDGAQGRDGAPGDPKNEPAGAGRHGRFGRDACTGDVVPGGDQVVHRL</sequence>